<keyword evidence="5" id="KW-1133">Transmembrane helix</keyword>
<dbReference type="GO" id="GO:0008654">
    <property type="term" value="P:phospholipid biosynthetic process"/>
    <property type="evidence" value="ECO:0007669"/>
    <property type="project" value="TreeGrafter"/>
</dbReference>
<feature type="transmembrane region" description="Helical" evidence="5">
    <location>
        <begin position="202"/>
        <end position="219"/>
    </location>
</feature>
<keyword evidence="5" id="KW-0812">Transmembrane</keyword>
<dbReference type="PANTHER" id="PTHR12563:SF23">
    <property type="entry name" value="BCDNA.GH07066"/>
    <property type="match status" value="1"/>
</dbReference>
<dbReference type="EC" id="2.3.1.15" evidence="2"/>
<evidence type="ECO:0000256" key="5">
    <source>
        <dbReference type="SAM" id="Phobius"/>
    </source>
</evidence>
<dbReference type="GO" id="GO:0006631">
    <property type="term" value="P:fatty acid metabolic process"/>
    <property type="evidence" value="ECO:0007669"/>
    <property type="project" value="TreeGrafter"/>
</dbReference>
<dbReference type="SUPFAM" id="SSF69593">
    <property type="entry name" value="Glycerol-3-phosphate (1)-acyltransferase"/>
    <property type="match status" value="1"/>
</dbReference>
<dbReference type="EMBL" id="FOPC01000008">
    <property type="protein sequence ID" value="SFG80102.1"/>
    <property type="molecule type" value="Genomic_DNA"/>
</dbReference>
<dbReference type="RefSeq" id="WP_092792008.1">
    <property type="nucleotide sequence ID" value="NZ_FOPC01000008.1"/>
</dbReference>
<evidence type="ECO:0000256" key="4">
    <source>
        <dbReference type="ARBA" id="ARBA00048427"/>
    </source>
</evidence>
<evidence type="ECO:0000256" key="3">
    <source>
        <dbReference type="ARBA" id="ARBA00013432"/>
    </source>
</evidence>
<reference evidence="8" key="1">
    <citation type="submission" date="2016-10" db="EMBL/GenBank/DDBJ databases">
        <authorList>
            <person name="Varghese N."/>
            <person name="Submissions S."/>
        </authorList>
    </citation>
    <scope>NUCLEOTIDE SEQUENCE [LARGE SCALE GENOMIC DNA]</scope>
    <source>
        <strain evidence="8">DSM 19315</strain>
    </source>
</reference>
<protein>
    <recommendedName>
        <fullName evidence="3">Glycerol-3-phosphate acyltransferase</fullName>
        <ecNumber evidence="2">2.3.1.15</ecNumber>
    </recommendedName>
</protein>
<keyword evidence="5" id="KW-0472">Membrane</keyword>
<dbReference type="SMART" id="SM00563">
    <property type="entry name" value="PlsC"/>
    <property type="match status" value="1"/>
</dbReference>
<feature type="domain" description="Phospholipid/glycerol acyltransferase" evidence="6">
    <location>
        <begin position="190"/>
        <end position="325"/>
    </location>
</feature>
<keyword evidence="8" id="KW-1185">Reference proteome</keyword>
<dbReference type="GO" id="GO:0004366">
    <property type="term" value="F:glycerol-3-phosphate O-acyltransferase activity"/>
    <property type="evidence" value="ECO:0007669"/>
    <property type="project" value="UniProtKB-EC"/>
</dbReference>
<gene>
    <name evidence="7" type="ORF">SAMN04487988_108110</name>
</gene>
<dbReference type="OrthoDB" id="5479104at2"/>
<comment type="pathway">
    <text evidence="1">Phospholipid metabolism; CDP-diacylglycerol biosynthesis; CDP-diacylglycerol from sn-glycerol 3-phosphate: step 1/3.</text>
</comment>
<dbReference type="GO" id="GO:0019432">
    <property type="term" value="P:triglyceride biosynthetic process"/>
    <property type="evidence" value="ECO:0007669"/>
    <property type="project" value="TreeGrafter"/>
</dbReference>
<comment type="catalytic activity">
    <reaction evidence="4">
        <text>sn-glycerol 3-phosphate + an acyl-CoA = a 1-acyl-sn-glycero-3-phosphate + CoA</text>
        <dbReference type="Rhea" id="RHEA:15325"/>
        <dbReference type="ChEBI" id="CHEBI:57287"/>
        <dbReference type="ChEBI" id="CHEBI:57597"/>
        <dbReference type="ChEBI" id="CHEBI:57970"/>
        <dbReference type="ChEBI" id="CHEBI:58342"/>
        <dbReference type="EC" id="2.3.1.15"/>
    </reaction>
</comment>
<sequence length="565" mass="65737">MEEKYIKHRYEPILPSKNEWPVVKLARERKEFIKQVSDKSQDRILNLINSNPDLLKEELETTLYREKLRIKQNPWAVDPDDEQEFWGKVKSSLLHVNSDTKLNKSTRLKAYRDILEKITTRYSEEIASNFKHQHYKFTRSVVTFGFARLLNAARVKGFRSIFSNQFTLQDKIQITGETDQLRDLATKGTVVMVPTHFSNLDSILIGWIISVLGLPPFIYGAGLNLFNISIFAYFMNALGAYKVDRRKKNLMYLETLKTYSKEAIQFGCHSLFFPGGTRSRSGMIESKLKLGLLSTAIEAQRNNFQDEQNDISGKIFIVPVTINYHFVLEAPSLIRDHLSITGQERYYKENDEFSTSYKISKFLFKFFTKGSDISVSVGRAMDVLGNYVDQDGKSLDKHGRIIDTRDYFMSNGKITVDQQREEEYTHMLGRRIVEEFHKINRVFSSHLVAFTAFELIQAKNQKLDLFDLIRLPEEEIVIPYEEFKSACQQVYDRILELRADHQIKIAPHMKRGMEQIIAHGLDNVGMYHAKRPLLRNQSGDIVTEDISLLYFYHNRLHGYGLEKLF</sequence>
<dbReference type="AlphaFoldDB" id="A0A1I2USR3"/>
<evidence type="ECO:0000313" key="8">
    <source>
        <dbReference type="Proteomes" id="UP000199642"/>
    </source>
</evidence>
<dbReference type="GO" id="GO:0006072">
    <property type="term" value="P:glycerol-3-phosphate metabolic process"/>
    <property type="evidence" value="ECO:0007669"/>
    <property type="project" value="TreeGrafter"/>
</dbReference>
<name>A0A1I2USR3_9BACT</name>
<keyword evidence="7" id="KW-0808">Transferase</keyword>
<evidence type="ECO:0000259" key="6">
    <source>
        <dbReference type="SMART" id="SM00563"/>
    </source>
</evidence>
<keyword evidence="7" id="KW-0012">Acyltransferase</keyword>
<evidence type="ECO:0000256" key="2">
    <source>
        <dbReference type="ARBA" id="ARBA00013113"/>
    </source>
</evidence>
<dbReference type="InterPro" id="IPR002123">
    <property type="entry name" value="Plipid/glycerol_acylTrfase"/>
</dbReference>
<dbReference type="Pfam" id="PF01553">
    <property type="entry name" value="Acyltransferase"/>
    <property type="match status" value="1"/>
</dbReference>
<dbReference type="InterPro" id="IPR022284">
    <property type="entry name" value="GPAT/DHAPAT"/>
</dbReference>
<proteinExistence type="predicted"/>
<dbReference type="STRING" id="435880.SAMN04487988_108110"/>
<evidence type="ECO:0000313" key="7">
    <source>
        <dbReference type="EMBL" id="SFG80102.1"/>
    </source>
</evidence>
<dbReference type="Proteomes" id="UP000199642">
    <property type="component" value="Unassembled WGS sequence"/>
</dbReference>
<dbReference type="PANTHER" id="PTHR12563">
    <property type="entry name" value="GLYCEROL-3-PHOSPHATE ACYLTRANSFERASE"/>
    <property type="match status" value="1"/>
</dbReference>
<evidence type="ECO:0000256" key="1">
    <source>
        <dbReference type="ARBA" id="ARBA00004765"/>
    </source>
</evidence>
<accession>A0A1I2USR3</accession>
<organism evidence="7 8">
    <name type="scientific">Algoriphagus hitonicola</name>
    <dbReference type="NCBI Taxonomy" id="435880"/>
    <lineage>
        <taxon>Bacteria</taxon>
        <taxon>Pseudomonadati</taxon>
        <taxon>Bacteroidota</taxon>
        <taxon>Cytophagia</taxon>
        <taxon>Cytophagales</taxon>
        <taxon>Cyclobacteriaceae</taxon>
        <taxon>Algoriphagus</taxon>
    </lineage>
</organism>